<dbReference type="STRING" id="1835254.CL55_00020520"/>
<organism evidence="3 4">
    <name type="scientific">Polynucleobacter duraquae</name>
    <dbReference type="NCBI Taxonomy" id="1835254"/>
    <lineage>
        <taxon>Bacteria</taxon>
        <taxon>Pseudomonadati</taxon>
        <taxon>Pseudomonadota</taxon>
        <taxon>Betaproteobacteria</taxon>
        <taxon>Burkholderiales</taxon>
        <taxon>Burkholderiaceae</taxon>
        <taxon>Polynucleobacter</taxon>
    </lineage>
</organism>
<dbReference type="HOGENOM" id="CLU_029601_3_4_4"/>
<dbReference type="KEGG" id="pdq:CL55_00020520"/>
<dbReference type="SUPFAM" id="SSF102405">
    <property type="entry name" value="MCP/YpsA-like"/>
    <property type="match status" value="1"/>
</dbReference>
<reference evidence="3 4" key="1">
    <citation type="submission" date="2014-03" db="EMBL/GenBank/DDBJ databases">
        <title>Genome of Polynucleobacter strain MWH-MoK4.</title>
        <authorList>
            <person name="Hahn M.W."/>
        </authorList>
    </citation>
    <scope>NUCLEOTIDE SEQUENCE [LARGE SCALE GENOMIC DNA]</scope>
    <source>
        <strain evidence="3 4">MWH-MoK4</strain>
    </source>
</reference>
<gene>
    <name evidence="3" type="ORF">CL55_00020520</name>
</gene>
<protein>
    <submittedName>
        <fullName evidence="3">DNA protecting protein DprA</fullName>
    </submittedName>
</protein>
<dbReference type="PANTHER" id="PTHR43022:SF1">
    <property type="entry name" value="PROTEIN SMF"/>
    <property type="match status" value="1"/>
</dbReference>
<comment type="similarity">
    <text evidence="1">Belongs to the DprA/Smf family.</text>
</comment>
<dbReference type="NCBIfam" id="TIGR00732">
    <property type="entry name" value="dprA"/>
    <property type="match status" value="1"/>
</dbReference>
<name>A0A0E3ZLV3_9BURK</name>
<proteinExistence type="inferred from homology"/>
<dbReference type="Pfam" id="PF02481">
    <property type="entry name" value="DNA_processg_A"/>
    <property type="match status" value="1"/>
</dbReference>
<dbReference type="InterPro" id="IPR057666">
    <property type="entry name" value="DrpA_SLOG"/>
</dbReference>
<evidence type="ECO:0000259" key="2">
    <source>
        <dbReference type="Pfam" id="PF02481"/>
    </source>
</evidence>
<dbReference type="GO" id="GO:0009294">
    <property type="term" value="P:DNA-mediated transformation"/>
    <property type="evidence" value="ECO:0007669"/>
    <property type="project" value="InterPro"/>
</dbReference>
<dbReference type="RefSeq" id="WP_046331013.1">
    <property type="nucleotide sequence ID" value="NZ_CP007501.1"/>
</dbReference>
<accession>A0A0E3ZLV3</accession>
<dbReference type="PANTHER" id="PTHR43022">
    <property type="entry name" value="PROTEIN SMF"/>
    <property type="match status" value="1"/>
</dbReference>
<evidence type="ECO:0000256" key="1">
    <source>
        <dbReference type="ARBA" id="ARBA00006525"/>
    </source>
</evidence>
<dbReference type="PATRIC" id="fig|576611.7.peg.2082"/>
<evidence type="ECO:0000313" key="4">
    <source>
        <dbReference type="Proteomes" id="UP000061135"/>
    </source>
</evidence>
<keyword evidence="4" id="KW-1185">Reference proteome</keyword>
<dbReference type="InterPro" id="IPR003488">
    <property type="entry name" value="DprA"/>
</dbReference>
<sequence length="232" mass="24912">MRISKNSNIVQIQRNSPDYPARLLDLYDPPSSLYIYGDIRLLNIPTIAIVGSRIASPEGVKNAHYFAQALSAEGYLIISGLARGIDGAAHLGALGSNQDHPTIAVCGTGLDIVYPREHLGLAQAIGGVGLLVSELVPGSGPKAWHFPRRNRIIAALSLGILVIEAAERSGSLITARLGCELGREIFAIPGSIHNPLYRGCHQLLQQGAKLVQSPKDILEELPKWSKTEFKGV</sequence>
<evidence type="ECO:0000313" key="3">
    <source>
        <dbReference type="EMBL" id="AKD26385.1"/>
    </source>
</evidence>
<dbReference type="Gene3D" id="3.40.50.450">
    <property type="match status" value="1"/>
</dbReference>
<dbReference type="Proteomes" id="UP000061135">
    <property type="component" value="Chromosome"/>
</dbReference>
<dbReference type="EMBL" id="CP007501">
    <property type="protein sequence ID" value="AKD26385.1"/>
    <property type="molecule type" value="Genomic_DNA"/>
</dbReference>
<dbReference type="OrthoDB" id="9785707at2"/>
<feature type="domain" description="Smf/DprA SLOG" evidence="2">
    <location>
        <begin position="13"/>
        <end position="221"/>
    </location>
</feature>
<dbReference type="AlphaFoldDB" id="A0A0E3ZLV3"/>